<dbReference type="Proteomes" id="UP000515708">
    <property type="component" value="Chromosome"/>
</dbReference>
<evidence type="ECO:0000256" key="7">
    <source>
        <dbReference type="RuleBase" id="RU367016"/>
    </source>
</evidence>
<dbReference type="Pfam" id="PF09335">
    <property type="entry name" value="VTT_dom"/>
    <property type="match status" value="1"/>
</dbReference>
<proteinExistence type="inferred from homology"/>
<keyword evidence="3 7" id="KW-1003">Cell membrane</keyword>
<dbReference type="InterPro" id="IPR032818">
    <property type="entry name" value="DedA-like"/>
</dbReference>
<keyword evidence="5 7" id="KW-1133">Transmembrane helix</keyword>
<dbReference type="PANTHER" id="PTHR30353">
    <property type="entry name" value="INNER MEMBRANE PROTEIN DEDA-RELATED"/>
    <property type="match status" value="1"/>
</dbReference>
<comment type="similarity">
    <text evidence="2 7">Belongs to the DedA family.</text>
</comment>
<accession>A0A7D7WCF7</accession>
<feature type="transmembrane region" description="Helical" evidence="7">
    <location>
        <begin position="6"/>
        <end position="24"/>
    </location>
</feature>
<feature type="transmembrane region" description="Helical" evidence="7">
    <location>
        <begin position="160"/>
        <end position="180"/>
    </location>
</feature>
<sequence length="195" mass="19982">MLTGPWGLLAMTVLVFGDAFLVVVPGEIAVTAMGAAAASQGAPSLAVVVVLASAAAWCGDVCCYMIGRAVGTERWGWMRTSRVQTAFDWARRRLGTGTATVLFSARFVPFARLAVNLVAGASRVRTGRYLGLAAVAAAGWASYQAAIGAVVAQIVPGGPLAAVVVSIAVAIGLGMLIDALTTRRSRSSRSAERSG</sequence>
<evidence type="ECO:0000256" key="5">
    <source>
        <dbReference type="ARBA" id="ARBA00022989"/>
    </source>
</evidence>
<organism evidence="9 10">
    <name type="scientific">Microbacterium esteraromaticum</name>
    <dbReference type="NCBI Taxonomy" id="57043"/>
    <lineage>
        <taxon>Bacteria</taxon>
        <taxon>Bacillati</taxon>
        <taxon>Actinomycetota</taxon>
        <taxon>Actinomycetes</taxon>
        <taxon>Micrococcales</taxon>
        <taxon>Microbacteriaceae</taxon>
        <taxon>Microbacterium</taxon>
    </lineage>
</organism>
<evidence type="ECO:0000259" key="8">
    <source>
        <dbReference type="Pfam" id="PF09335"/>
    </source>
</evidence>
<comment type="subcellular location">
    <subcellularLocation>
        <location evidence="1 7">Cell membrane</location>
        <topology evidence="1 7">Multi-pass membrane protein</topology>
    </subcellularLocation>
</comment>
<feature type="domain" description="VTT" evidence="8">
    <location>
        <begin position="24"/>
        <end position="148"/>
    </location>
</feature>
<dbReference type="PANTHER" id="PTHR30353:SF0">
    <property type="entry name" value="TRANSMEMBRANE PROTEIN"/>
    <property type="match status" value="1"/>
</dbReference>
<evidence type="ECO:0000313" key="9">
    <source>
        <dbReference type="EMBL" id="QMU98756.1"/>
    </source>
</evidence>
<dbReference type="InterPro" id="IPR032816">
    <property type="entry name" value="VTT_dom"/>
</dbReference>
<evidence type="ECO:0000256" key="2">
    <source>
        <dbReference type="ARBA" id="ARBA00010792"/>
    </source>
</evidence>
<gene>
    <name evidence="9" type="ORF">FVO59_12550</name>
</gene>
<name>A0A7D7WCF7_9MICO</name>
<evidence type="ECO:0000256" key="6">
    <source>
        <dbReference type="ARBA" id="ARBA00023136"/>
    </source>
</evidence>
<dbReference type="EMBL" id="CP043732">
    <property type="protein sequence ID" value="QMU98756.1"/>
    <property type="molecule type" value="Genomic_DNA"/>
</dbReference>
<dbReference type="AlphaFoldDB" id="A0A7D7WCF7"/>
<feature type="transmembrane region" description="Helical" evidence="7">
    <location>
        <begin position="45"/>
        <end position="67"/>
    </location>
</feature>
<dbReference type="GO" id="GO:0005886">
    <property type="term" value="C:plasma membrane"/>
    <property type="evidence" value="ECO:0007669"/>
    <property type="project" value="UniProtKB-SubCell"/>
</dbReference>
<evidence type="ECO:0000313" key="10">
    <source>
        <dbReference type="Proteomes" id="UP000515708"/>
    </source>
</evidence>
<evidence type="ECO:0000256" key="1">
    <source>
        <dbReference type="ARBA" id="ARBA00004651"/>
    </source>
</evidence>
<keyword evidence="4 7" id="KW-0812">Transmembrane</keyword>
<feature type="transmembrane region" description="Helical" evidence="7">
    <location>
        <begin position="130"/>
        <end position="154"/>
    </location>
</feature>
<protein>
    <recommendedName>
        <fullName evidence="8">VTT domain-containing protein</fullName>
    </recommendedName>
</protein>
<evidence type="ECO:0000256" key="4">
    <source>
        <dbReference type="ARBA" id="ARBA00022692"/>
    </source>
</evidence>
<keyword evidence="6 7" id="KW-0472">Membrane</keyword>
<reference evidence="9 10" key="1">
    <citation type="journal article" date="2020" name="Front. Microbiol.">
        <title>Design of Bacterial Strain-Specific qPCR Assays Using NGS Data and Publicly Available Resources and Its Application to Track Biocontrol Strains.</title>
        <authorList>
            <person name="Hernandez I."/>
            <person name="Sant C."/>
            <person name="Martinez R."/>
            <person name="Fernandez C."/>
        </authorList>
    </citation>
    <scope>NUCLEOTIDE SEQUENCE [LARGE SCALE GENOMIC DNA]</scope>
    <source>
        <strain evidence="9 10">B24</strain>
    </source>
</reference>
<evidence type="ECO:0000256" key="3">
    <source>
        <dbReference type="ARBA" id="ARBA00022475"/>
    </source>
</evidence>